<organism evidence="1 2">
    <name type="scientific">Oleispira antarctica RB-8</name>
    <dbReference type="NCBI Taxonomy" id="698738"/>
    <lineage>
        <taxon>Bacteria</taxon>
        <taxon>Pseudomonadati</taxon>
        <taxon>Pseudomonadota</taxon>
        <taxon>Gammaproteobacteria</taxon>
        <taxon>Oceanospirillales</taxon>
        <taxon>Oceanospirillaceae</taxon>
        <taxon>Oleispira</taxon>
    </lineage>
</organism>
<sequence length="379" mass="41803">MLIIFYLLEIIKMNILKYSCAVRKIFIPFLFLTQVIACTDNNSSASPNSSEDNAIYAYIAAENQFKVIDIQDPSTPTLLSTTATDSSFLVETFPFGAIVASFSQFGNTYLDTVSTFDPENPVAQNFPSGVPFLRVTDMYYDQDHVFIGDEYRGLHVFDVNNFGLEVSILEYDTMSFTKLNDDMYIIHQDGGVNFSGLQKYDFTNINSPLLIASNGTDIDATSYPTEERTHHSWIEHDNNFLYVANLADKKLKKIDPANLSVLAEVDIQGHVTSFAIESGYAYITVQPHASEPTLLTGDDGIKVINLATMTLIDSIDLTEASGVAILNDYAYVVDTNALHIYSVASGILTLVISYPDGAGMDIALGKKVALNPLNFTFVP</sequence>
<dbReference type="STRING" id="698738.OLEAN_C08130"/>
<evidence type="ECO:0000313" key="2">
    <source>
        <dbReference type="Proteomes" id="UP000032749"/>
    </source>
</evidence>
<protein>
    <submittedName>
        <fullName evidence="1">Uncharacterized protein</fullName>
    </submittedName>
</protein>
<dbReference type="AlphaFoldDB" id="R4YSB8"/>
<dbReference type="Gene3D" id="2.130.10.10">
    <property type="entry name" value="YVTN repeat-like/Quinoprotein amine dehydrogenase"/>
    <property type="match status" value="1"/>
</dbReference>
<dbReference type="PANTHER" id="PTHR47197">
    <property type="entry name" value="PROTEIN NIRF"/>
    <property type="match status" value="1"/>
</dbReference>
<dbReference type="KEGG" id="oai:OLEAN_C08130"/>
<gene>
    <name evidence="1" type="ORF">OLEAN_C08130</name>
</gene>
<dbReference type="InterPro" id="IPR015943">
    <property type="entry name" value="WD40/YVTN_repeat-like_dom_sf"/>
</dbReference>
<dbReference type="Pfam" id="PF08309">
    <property type="entry name" value="LVIVD"/>
    <property type="match status" value="2"/>
</dbReference>
<accession>R4YSB8</accession>
<dbReference type="InterPro" id="IPR051200">
    <property type="entry name" value="Host-pathogen_enzymatic-act"/>
</dbReference>
<dbReference type="Proteomes" id="UP000032749">
    <property type="component" value="Chromosome"/>
</dbReference>
<dbReference type="OrthoDB" id="145213at2"/>
<reference evidence="1 2" key="1">
    <citation type="journal article" date="2013" name="Nat. Commun.">
        <title>Genome sequence and functional genomic analysis of the oil-degrading bacterium Oleispira antarctica.</title>
        <authorList>
            <person name="Kube M."/>
            <person name="Chernikova T.N."/>
            <person name="Al-Ramahi Y."/>
            <person name="Beloqui A."/>
            <person name="Lopez-Cortez N."/>
            <person name="Guazzaroni M.E."/>
            <person name="Heipieper H.J."/>
            <person name="Klages S."/>
            <person name="Kotsyurbenko O.R."/>
            <person name="Langer I."/>
            <person name="Nechitaylo T.Y."/>
            <person name="Lunsdorf H."/>
            <person name="Fernandez M."/>
            <person name="Juarez S."/>
            <person name="Ciordia S."/>
            <person name="Singer A."/>
            <person name="Kagan O."/>
            <person name="Egorova O."/>
            <person name="Petit P.A."/>
            <person name="Stogios P."/>
            <person name="Kim Y."/>
            <person name="Tchigvintsev A."/>
            <person name="Flick R."/>
            <person name="Denaro R."/>
            <person name="Genovese M."/>
            <person name="Albar J.P."/>
            <person name="Reva O.N."/>
            <person name="Martinez-Gomariz M."/>
            <person name="Tran H."/>
            <person name="Ferrer M."/>
            <person name="Savchenko A."/>
            <person name="Yakunin A.F."/>
            <person name="Yakimov M.M."/>
            <person name="Golyshina O.V."/>
            <person name="Reinhardt R."/>
            <person name="Golyshin P.N."/>
        </authorList>
    </citation>
    <scope>NUCLEOTIDE SEQUENCE [LARGE SCALE GENOMIC DNA]</scope>
</reference>
<dbReference type="EMBL" id="FO203512">
    <property type="protein sequence ID" value="CCK74989.1"/>
    <property type="molecule type" value="Genomic_DNA"/>
</dbReference>
<evidence type="ECO:0000313" key="1">
    <source>
        <dbReference type="EMBL" id="CCK74989.1"/>
    </source>
</evidence>
<dbReference type="PANTHER" id="PTHR47197:SF3">
    <property type="entry name" value="DIHYDRO-HEME D1 DEHYDROGENASE"/>
    <property type="match status" value="1"/>
</dbReference>
<dbReference type="InterPro" id="IPR013211">
    <property type="entry name" value="LVIVD"/>
</dbReference>
<name>R4YSB8_OLEAN</name>
<dbReference type="InterPro" id="IPR011048">
    <property type="entry name" value="Haem_d1_sf"/>
</dbReference>
<keyword evidence="2" id="KW-1185">Reference proteome</keyword>
<proteinExistence type="predicted"/>
<dbReference type="HOGENOM" id="CLU_729255_0_0_6"/>
<dbReference type="SUPFAM" id="SSF51004">
    <property type="entry name" value="C-terminal (heme d1) domain of cytochrome cd1-nitrite reductase"/>
    <property type="match status" value="1"/>
</dbReference>